<keyword evidence="2" id="KW-1185">Reference proteome</keyword>
<dbReference type="AlphaFoldDB" id="A0A0M8ZWB7"/>
<reference evidence="1 2" key="1">
    <citation type="submission" date="2015-07" db="EMBL/GenBank/DDBJ databases">
        <title>The genome of Melipona quadrifasciata.</title>
        <authorList>
            <person name="Pan H."/>
            <person name="Kapheim K."/>
        </authorList>
    </citation>
    <scope>NUCLEOTIDE SEQUENCE [LARGE SCALE GENOMIC DNA]</scope>
    <source>
        <strain evidence="1">0111107301</strain>
        <tissue evidence="1">Whole body</tissue>
    </source>
</reference>
<evidence type="ECO:0000313" key="2">
    <source>
        <dbReference type="Proteomes" id="UP000053105"/>
    </source>
</evidence>
<protein>
    <submittedName>
        <fullName evidence="1">Uncharacterized protein</fullName>
    </submittedName>
</protein>
<gene>
    <name evidence="1" type="ORF">WN51_03276</name>
</gene>
<dbReference type="EMBL" id="KQ435823">
    <property type="protein sequence ID" value="KOX72257.1"/>
    <property type="molecule type" value="Genomic_DNA"/>
</dbReference>
<feature type="non-terminal residue" evidence="1">
    <location>
        <position position="1"/>
    </location>
</feature>
<organism evidence="1 2">
    <name type="scientific">Melipona quadrifasciata</name>
    <dbReference type="NCBI Taxonomy" id="166423"/>
    <lineage>
        <taxon>Eukaryota</taxon>
        <taxon>Metazoa</taxon>
        <taxon>Ecdysozoa</taxon>
        <taxon>Arthropoda</taxon>
        <taxon>Hexapoda</taxon>
        <taxon>Insecta</taxon>
        <taxon>Pterygota</taxon>
        <taxon>Neoptera</taxon>
        <taxon>Endopterygota</taxon>
        <taxon>Hymenoptera</taxon>
        <taxon>Apocrita</taxon>
        <taxon>Aculeata</taxon>
        <taxon>Apoidea</taxon>
        <taxon>Anthophila</taxon>
        <taxon>Apidae</taxon>
        <taxon>Melipona</taxon>
    </lineage>
</organism>
<dbReference type="Proteomes" id="UP000053105">
    <property type="component" value="Unassembled WGS sequence"/>
</dbReference>
<sequence length="109" mass="12391">SSVRSTALRSAKKLSFRWLWDGARCELSRKCLEIAHRVTNLPAAKRRVIGRMRVAVSEHYMSSLLKKYDQGKVFGATADYGVSNPCGRDASYALPIYCYIYCYLFINSI</sequence>
<name>A0A0M8ZWB7_9HYME</name>
<evidence type="ECO:0000313" key="1">
    <source>
        <dbReference type="EMBL" id="KOX72257.1"/>
    </source>
</evidence>
<accession>A0A0M8ZWB7</accession>
<proteinExistence type="predicted"/>
<dbReference type="OrthoDB" id="7614773at2759"/>